<dbReference type="PANTHER" id="PTHR10715:SF0">
    <property type="entry name" value="LARGE RIBOSOMAL SUBUNIT PROTEIN EL6"/>
    <property type="match status" value="1"/>
</dbReference>
<gene>
    <name evidence="1" type="ORF">LWI29_023359</name>
</gene>
<name>A0AA39VP39_ACESA</name>
<accession>A0AA39VP39</accession>
<organism evidence="1 2">
    <name type="scientific">Acer saccharum</name>
    <name type="common">Sugar maple</name>
    <dbReference type="NCBI Taxonomy" id="4024"/>
    <lineage>
        <taxon>Eukaryota</taxon>
        <taxon>Viridiplantae</taxon>
        <taxon>Streptophyta</taxon>
        <taxon>Embryophyta</taxon>
        <taxon>Tracheophyta</taxon>
        <taxon>Spermatophyta</taxon>
        <taxon>Magnoliopsida</taxon>
        <taxon>eudicotyledons</taxon>
        <taxon>Gunneridae</taxon>
        <taxon>Pentapetalae</taxon>
        <taxon>rosids</taxon>
        <taxon>malvids</taxon>
        <taxon>Sapindales</taxon>
        <taxon>Sapindaceae</taxon>
        <taxon>Hippocastanoideae</taxon>
        <taxon>Acereae</taxon>
        <taxon>Acer</taxon>
    </lineage>
</organism>
<keyword evidence="2" id="KW-1185">Reference proteome</keyword>
<protein>
    <submittedName>
        <fullName evidence="1">Uncharacterized protein</fullName>
    </submittedName>
</protein>
<comment type="caution">
    <text evidence="1">The sequence shown here is derived from an EMBL/GenBank/DDBJ whole genome shotgun (WGS) entry which is preliminary data.</text>
</comment>
<evidence type="ECO:0000313" key="2">
    <source>
        <dbReference type="Proteomes" id="UP001168877"/>
    </source>
</evidence>
<reference evidence="1" key="2">
    <citation type="submission" date="2023-06" db="EMBL/GenBank/DDBJ databases">
        <authorList>
            <person name="Swenson N.G."/>
            <person name="Wegrzyn J.L."/>
            <person name="Mcevoy S.L."/>
        </authorList>
    </citation>
    <scope>NUCLEOTIDE SEQUENCE</scope>
    <source>
        <strain evidence="1">NS2018</strain>
        <tissue evidence="1">Leaf</tissue>
    </source>
</reference>
<sequence>MLLGERELCSSSSFHLGCFSLPEKKSLPHEKKDNQKAVDTPLIKSIEAVPGLKAYLGSRFSLRVGMKPHEFVF</sequence>
<dbReference type="GO" id="GO:0000027">
    <property type="term" value="P:ribosomal large subunit assembly"/>
    <property type="evidence" value="ECO:0007669"/>
    <property type="project" value="TreeGrafter"/>
</dbReference>
<dbReference type="InterPro" id="IPR000915">
    <property type="entry name" value="60S_ribosomal_eL6"/>
</dbReference>
<dbReference type="GO" id="GO:0003735">
    <property type="term" value="F:structural constituent of ribosome"/>
    <property type="evidence" value="ECO:0007669"/>
    <property type="project" value="InterPro"/>
</dbReference>
<dbReference type="GO" id="GO:0022625">
    <property type="term" value="C:cytosolic large ribosomal subunit"/>
    <property type="evidence" value="ECO:0007669"/>
    <property type="project" value="TreeGrafter"/>
</dbReference>
<dbReference type="PANTHER" id="PTHR10715">
    <property type="entry name" value="60S RIBOSOMAL PROTEIN L6"/>
    <property type="match status" value="1"/>
</dbReference>
<dbReference type="GO" id="GO:0003723">
    <property type="term" value="F:RNA binding"/>
    <property type="evidence" value="ECO:0007669"/>
    <property type="project" value="TreeGrafter"/>
</dbReference>
<evidence type="ECO:0000313" key="1">
    <source>
        <dbReference type="EMBL" id="KAK0587472.1"/>
    </source>
</evidence>
<dbReference type="AlphaFoldDB" id="A0AA39VP39"/>
<dbReference type="Proteomes" id="UP001168877">
    <property type="component" value="Unassembled WGS sequence"/>
</dbReference>
<dbReference type="Pfam" id="PF01159">
    <property type="entry name" value="Ribosomal_L6e"/>
    <property type="match status" value="1"/>
</dbReference>
<dbReference type="GO" id="GO:0002181">
    <property type="term" value="P:cytoplasmic translation"/>
    <property type="evidence" value="ECO:0007669"/>
    <property type="project" value="TreeGrafter"/>
</dbReference>
<proteinExistence type="predicted"/>
<dbReference type="EMBL" id="JAUESC010000382">
    <property type="protein sequence ID" value="KAK0587472.1"/>
    <property type="molecule type" value="Genomic_DNA"/>
</dbReference>
<reference evidence="1" key="1">
    <citation type="journal article" date="2022" name="Plant J.">
        <title>Strategies of tolerance reflected in two North American maple genomes.</title>
        <authorList>
            <person name="McEvoy S.L."/>
            <person name="Sezen U.U."/>
            <person name="Trouern-Trend A."/>
            <person name="McMahon S.M."/>
            <person name="Schaberg P.G."/>
            <person name="Yang J."/>
            <person name="Wegrzyn J.L."/>
            <person name="Swenson N.G."/>
        </authorList>
    </citation>
    <scope>NUCLEOTIDE SEQUENCE</scope>
    <source>
        <strain evidence="1">NS2018</strain>
    </source>
</reference>